<proteinExistence type="predicted"/>
<reference evidence="1 2" key="1">
    <citation type="journal article" date="2003" name="J. Bacteriol.">
        <title>Comparative analyses of the complete genome sequences of Pierce's disease and citrus variegated chlorosis strains of Xylella fastidiosa.</title>
        <authorList>
            <person name="Van Sluys M.A."/>
            <person name="de Oliveira M.C."/>
            <person name="Monteiro-Vitorello C.B."/>
            <person name="Miyaki C.Y."/>
            <person name="Furlan L.R."/>
            <person name="Camargo L.E."/>
            <person name="da Silva A.C."/>
            <person name="Moon D.H."/>
            <person name="Takita M.A."/>
            <person name="Lemos E.G."/>
            <person name="Machado M.A."/>
            <person name="Ferro M.I."/>
            <person name="da Silva F.R."/>
            <person name="Goldman M.H."/>
            <person name="Goldman G.H."/>
            <person name="Lemos M.V."/>
            <person name="El-Dorry H."/>
            <person name="Tsai S.M."/>
            <person name="Carrer H."/>
            <person name="Carraro D.M."/>
            <person name="de Oliveira R.C."/>
            <person name="Nunes L.R."/>
            <person name="Siqueira W.J."/>
            <person name="Coutinho L.L."/>
            <person name="Kimura E.T."/>
            <person name="Ferro E.S."/>
            <person name="Harakava R."/>
            <person name="Kuramae E.E."/>
            <person name="Marino C.L."/>
            <person name="Giglioti E."/>
            <person name="Abreu I.L."/>
            <person name="Alves L.M."/>
            <person name="do Amaral A.M."/>
            <person name="Baia G.S."/>
            <person name="Blanco S.R."/>
            <person name="Brito M.S."/>
            <person name="Cannavan F.S."/>
            <person name="Celestino A.V."/>
            <person name="da Cunha A.F."/>
            <person name="Fenille R.C."/>
            <person name="Ferro J.A."/>
            <person name="Formighieri E.F."/>
            <person name="Kishi L.T."/>
            <person name="Leoni S.G."/>
            <person name="Oliveira A.R."/>
            <person name="Rosa V.E.Jr."/>
            <person name="Sassaki F.T."/>
            <person name="Sena J.A."/>
            <person name="de Souza A.A."/>
            <person name="Truffi D."/>
            <person name="Tsukumo F."/>
            <person name="Yanai G.M."/>
            <person name="Zaros L.G."/>
            <person name="Civerolo E.L."/>
            <person name="Simpson A.J."/>
            <person name="Almeida N.F.Jr."/>
            <person name="Setubal J.C."/>
            <person name="Kitajima J.P."/>
        </authorList>
    </citation>
    <scope>NUCLEOTIDE SEQUENCE [LARGE SCALE GENOMIC DNA]</scope>
    <source>
        <strain evidence="2">Temecula1 / ATCC 700964</strain>
    </source>
</reference>
<dbReference type="Proteomes" id="UP000002516">
    <property type="component" value="Chromosome"/>
</dbReference>
<dbReference type="AlphaFoldDB" id="Q87CX7"/>
<accession>Q87CX7</accession>
<sequence>MGGVMSELKNERSAASEVAVIDQGHSFISSQRVGVLLVGIETARSELLSAFKRYQKLGLAGFGISTFEERREISDCIQEAYNKLALFVKRVEHIEDAQV</sequence>
<keyword evidence="2" id="KW-1185">Reference proteome</keyword>
<evidence type="ECO:0000313" key="2">
    <source>
        <dbReference type="Proteomes" id="UP000002516"/>
    </source>
</evidence>
<evidence type="ECO:0000313" key="1">
    <source>
        <dbReference type="EMBL" id="AAO28785.1"/>
    </source>
</evidence>
<protein>
    <submittedName>
        <fullName evidence="1">Uncharacterized protein</fullName>
    </submittedName>
</protein>
<organism evidence="1 2">
    <name type="scientific">Xylella fastidiosa (strain Temecula1 / ATCC 700964)</name>
    <dbReference type="NCBI Taxonomy" id="183190"/>
    <lineage>
        <taxon>Bacteria</taxon>
        <taxon>Pseudomonadati</taxon>
        <taxon>Pseudomonadota</taxon>
        <taxon>Gammaproteobacteria</taxon>
        <taxon>Lysobacterales</taxon>
        <taxon>Lysobacteraceae</taxon>
        <taxon>Xylella</taxon>
    </lineage>
</organism>
<gene>
    <name evidence="1" type="ordered locus">PD_0920</name>
</gene>
<dbReference type="HOGENOM" id="CLU_167660_0_0_6"/>
<dbReference type="EMBL" id="AE009442">
    <property type="protein sequence ID" value="AAO28785.1"/>
    <property type="molecule type" value="Genomic_DNA"/>
</dbReference>
<dbReference type="KEGG" id="xft:PD_0920"/>
<name>Q87CX7_XYLFT</name>